<dbReference type="PROSITE" id="PS50109">
    <property type="entry name" value="HIS_KIN"/>
    <property type="match status" value="1"/>
</dbReference>
<keyword evidence="11" id="KW-0067">ATP-binding</keyword>
<feature type="domain" description="PAC" evidence="17">
    <location>
        <begin position="730"/>
        <end position="782"/>
    </location>
</feature>
<dbReference type="EC" id="2.7.13.3" evidence="2"/>
<keyword evidence="7" id="KW-0288">FMN</keyword>
<dbReference type="CDD" id="cd00130">
    <property type="entry name" value="PAS"/>
    <property type="match status" value="6"/>
</dbReference>
<evidence type="ECO:0000256" key="12">
    <source>
        <dbReference type="ARBA" id="ARBA00022991"/>
    </source>
</evidence>
<evidence type="ECO:0000256" key="13">
    <source>
        <dbReference type="ARBA" id="ARBA00023170"/>
    </source>
</evidence>
<evidence type="ECO:0000256" key="9">
    <source>
        <dbReference type="ARBA" id="ARBA00022741"/>
    </source>
</evidence>
<dbReference type="Pfam" id="PF02518">
    <property type="entry name" value="HATPase_c"/>
    <property type="match status" value="1"/>
</dbReference>
<evidence type="ECO:0000256" key="4">
    <source>
        <dbReference type="ARBA" id="ARBA00022553"/>
    </source>
</evidence>
<evidence type="ECO:0000256" key="2">
    <source>
        <dbReference type="ARBA" id="ARBA00012438"/>
    </source>
</evidence>
<feature type="domain" description="Histidine kinase" evidence="15">
    <location>
        <begin position="1537"/>
        <end position="1730"/>
    </location>
</feature>
<dbReference type="Pfam" id="PF07568">
    <property type="entry name" value="HisKA_2"/>
    <property type="match status" value="1"/>
</dbReference>
<feature type="domain" description="PAS" evidence="16">
    <location>
        <begin position="116"/>
        <end position="172"/>
    </location>
</feature>
<proteinExistence type="predicted"/>
<evidence type="ECO:0000259" key="17">
    <source>
        <dbReference type="PROSITE" id="PS50113"/>
    </source>
</evidence>
<reference evidence="18" key="1">
    <citation type="submission" date="2022-01" db="EMBL/GenBank/DDBJ databases">
        <title>Draft genome of Methanogenium marinum DSM 15558.</title>
        <authorList>
            <person name="Chen S.-C."/>
            <person name="You Y.-T."/>
        </authorList>
    </citation>
    <scope>NUCLEOTIDE SEQUENCE</scope>
    <source>
        <strain evidence="18">DSM 15558</strain>
    </source>
</reference>
<dbReference type="InterPro" id="IPR036890">
    <property type="entry name" value="HATPase_C_sf"/>
</dbReference>
<dbReference type="NCBIfam" id="TIGR00229">
    <property type="entry name" value="sensory_box"/>
    <property type="match status" value="6"/>
</dbReference>
<comment type="caution">
    <text evidence="18">The sequence shown here is derived from an EMBL/GenBank/DDBJ whole genome shotgun (WGS) entry which is preliminary data.</text>
</comment>
<dbReference type="GO" id="GO:0005524">
    <property type="term" value="F:ATP binding"/>
    <property type="evidence" value="ECO:0007669"/>
    <property type="project" value="UniProtKB-KW"/>
</dbReference>
<dbReference type="SMART" id="SM00091">
    <property type="entry name" value="PAS"/>
    <property type="match status" value="6"/>
</dbReference>
<comment type="catalytic activity">
    <reaction evidence="1">
        <text>ATP + protein L-histidine = ADP + protein N-phospho-L-histidine.</text>
        <dbReference type="EC" id="2.7.13.3"/>
    </reaction>
</comment>
<dbReference type="InterPro" id="IPR011102">
    <property type="entry name" value="Sig_transdc_His_kinase_HWE"/>
</dbReference>
<keyword evidence="4" id="KW-0597">Phosphoprotein</keyword>
<dbReference type="GO" id="GO:0004673">
    <property type="term" value="F:protein histidine kinase activity"/>
    <property type="evidence" value="ECO:0007669"/>
    <property type="project" value="UniProtKB-EC"/>
</dbReference>
<dbReference type="InterPro" id="IPR000700">
    <property type="entry name" value="PAS-assoc_C"/>
</dbReference>
<dbReference type="Pfam" id="PF13426">
    <property type="entry name" value="PAS_9"/>
    <property type="match status" value="4"/>
</dbReference>
<keyword evidence="6" id="KW-0285">Flavoprotein</keyword>
<feature type="transmembrane region" description="Helical" evidence="14">
    <location>
        <begin position="62"/>
        <end position="80"/>
    </location>
</feature>
<dbReference type="PROSITE" id="PS50112">
    <property type="entry name" value="PAS"/>
    <property type="match status" value="2"/>
</dbReference>
<accession>A0A9Q4KTJ9</accession>
<dbReference type="InterPro" id="IPR011495">
    <property type="entry name" value="Sig_transdc_His_kin_sub2_dim/P"/>
</dbReference>
<keyword evidence="12" id="KW-0157">Chromophore</keyword>
<evidence type="ECO:0000256" key="11">
    <source>
        <dbReference type="ARBA" id="ARBA00022840"/>
    </source>
</evidence>
<dbReference type="InterPro" id="IPR001610">
    <property type="entry name" value="PAC"/>
</dbReference>
<protein>
    <recommendedName>
        <fullName evidence="2">histidine kinase</fullName>
        <ecNumber evidence="2">2.7.13.3</ecNumber>
    </recommendedName>
</protein>
<feature type="transmembrane region" description="Helical" evidence="14">
    <location>
        <begin position="92"/>
        <end position="111"/>
    </location>
</feature>
<keyword evidence="14" id="KW-0812">Transmembrane</keyword>
<feature type="domain" description="PAC" evidence="17">
    <location>
        <begin position="601"/>
        <end position="654"/>
    </location>
</feature>
<dbReference type="EMBL" id="JAKELO010000002">
    <property type="protein sequence ID" value="MDE4908552.1"/>
    <property type="molecule type" value="Genomic_DNA"/>
</dbReference>
<evidence type="ECO:0000256" key="14">
    <source>
        <dbReference type="SAM" id="Phobius"/>
    </source>
</evidence>
<dbReference type="RefSeq" id="WP_274925177.1">
    <property type="nucleotide sequence ID" value="NZ_JAKELO010000002.1"/>
</dbReference>
<dbReference type="InterPro" id="IPR000014">
    <property type="entry name" value="PAS"/>
</dbReference>
<feature type="transmembrane region" description="Helical" evidence="14">
    <location>
        <begin position="347"/>
        <end position="368"/>
    </location>
</feature>
<feature type="domain" description="PAS" evidence="16">
    <location>
        <begin position="901"/>
        <end position="974"/>
    </location>
</feature>
<dbReference type="SUPFAM" id="SSF55874">
    <property type="entry name" value="ATPase domain of HSP90 chaperone/DNA topoisomerase II/histidine kinase"/>
    <property type="match status" value="1"/>
</dbReference>
<dbReference type="Gene3D" id="3.30.450.20">
    <property type="entry name" value="PAS domain"/>
    <property type="match status" value="10"/>
</dbReference>
<feature type="transmembrane region" description="Helical" evidence="14">
    <location>
        <begin position="12"/>
        <end position="35"/>
    </location>
</feature>
<dbReference type="PANTHER" id="PTHR43304:SF1">
    <property type="entry name" value="PAC DOMAIN-CONTAINING PROTEIN"/>
    <property type="match status" value="1"/>
</dbReference>
<evidence type="ECO:0000313" key="18">
    <source>
        <dbReference type="EMBL" id="MDE4908552.1"/>
    </source>
</evidence>
<evidence type="ECO:0000313" key="19">
    <source>
        <dbReference type="Proteomes" id="UP001143747"/>
    </source>
</evidence>
<sequence length="1731" mass="195589">MSFISAKIPDDSSLWDILIVITSLFIGLVITFSLYAGYESVFPHLIDIPIILFAYRYPRRGVWFAVFVSVLYLVLYGIIINPTVPGVGLSEAAGRVLIFLVIGATVSYLSYRLRNSEDTYRNLFDNLSNAAFTIKINPDGTLGRFMDVNAMMCAAVGYTRDEMFSMSLYDIVPDAYAQWLHSRLEGQNLDTYGELESFHLAKDGREVPVEVKVHLFDIESGPIILATAIDMTERYHRNRILKAQRDVAISLNHARDSEEAVRLVIGFALEISTLDAGAYYFADKDCLSFSHRYSTGFSGRFMSENEKIKASPKGISAIPGWNPVYGSVEDLVRAGVIRGSGEYPKMIGILPVMGSNGVLGLFLLSSYGTPEIPDTERRLIEALVAQAGAGIDRLNAVRALRQSRQDLCSLVDSLDAYQALAGPDEKLIAANRSFAAASGIGLDFLPGNNIISLTGRADEFQSFLRDSFSEVLKSGQAVRFEDEGEGRFFDTILYPVLSSDGTVRAVGMLSTDISPLKEAEAALLETERRYRLVIEALNLGVFDIRLPEMTMTVSPEWYTMLGYDGDLPGEVYSFWIEHLHPDDRDSVLILADMTFQSGEEYFNEYRMRAADGTWRWIKSHGKVISVLPDGKPGRLIGTHSDITRRRRAETAFRRTNRLLRDAQKVARLGYYEYDVGNDLILPDAGIYEILNISDEEPVYTFHEFCGFIHPDEREQVEKGITAAVRDNRSYSNIYRIIARGGPEIWVRAWIEPGTIKDGNYSPVFGAMQDITDVRQTEEELLRTQIAVETSRDEVLYISPNGEIIYGNQQAVNAYGIDGSLAGLTVGDIDPVYTQKKWQLHWADLRVNKFRIRESWHRKNDGSVFPVEVVENYVKVGTREFSCVYYRDITDRRIVENALRESEQRLSLAVLGANLGIWDWDMTSDHMVFDARFAEIMGVAPKEMEAGTFGDLMALVHPRERRVFRKVLEDYIAEKGLPFLSEFRMRHRDGTWRWVRGRGVIVSHDPSGTGRRMIGTIMDINEQREAMDALAEREEQLRETQDIARVGGWRYEIPEDRYSFDRGTLDTIGFGETVAPTTLGEFFHGFVYPEDSAVVEEAYSQHLKEYVPFDMVYRARLPDGRIRYLHSRCQTIFDSNGVPQKSVGIVQEVTGLKEAENALLEREWKVNEAQRITHIRFWECDSSFMTFSRTDEGAPLCQLTFLERDGLKVHPNDCEWLTVKFRESVENKREFSEEFRAVLEENGDLLHLFCRGSHYYRTNGTYLRSLGTIIDITERVKTVNALQESERKFRLVAENPSIGTYIIQENRFVYVNDTCARFFGYSIEGMIGMEAAVIIAPEVRGELDDIFRECTAGVRDEIHLEVQGFTLTGIAFPVEIFGSSGEYGGKPAVIGTIIDITERKAYEEMLTVTRLTVDQATIGVGWFNRTGEFIYVNAQAAEMLRIPAETLLGKKIWEIHSSLTPLRWEEFWERIFVGENQQFETVQKRGDGTSFPAEITVDYVHLGEMEFACIFVTDISLRREAEDALKQSLAEKTMLLQEVHHRVKNNLALISSMIQMQMRTLDDEQAISSLTETANRIISMAMVHESIYRSRNITTIDAQEHLMSLVNEVIPNFSVGKAIEVSVDAHGCTLDLNSGILYSLIVNELITNSIKYAFDGRDAGKISIVMDCNGEEKVLIISDDGVGIPDNVDPFRQRSLGMNIVQSVVTGQLGGTIELVRGEGTTWVLTFPKKLA</sequence>
<keyword evidence="9" id="KW-0547">Nucleotide-binding</keyword>
<keyword evidence="3" id="KW-0600">Photoreceptor protein</keyword>
<keyword evidence="13" id="KW-0675">Receptor</keyword>
<dbReference type="InterPro" id="IPR052162">
    <property type="entry name" value="Sensor_kinase/Photoreceptor"/>
</dbReference>
<keyword evidence="19" id="KW-1185">Reference proteome</keyword>
<dbReference type="SMART" id="SM00911">
    <property type="entry name" value="HWE_HK"/>
    <property type="match status" value="1"/>
</dbReference>
<evidence type="ECO:0000256" key="7">
    <source>
        <dbReference type="ARBA" id="ARBA00022643"/>
    </source>
</evidence>
<dbReference type="SMART" id="SM00387">
    <property type="entry name" value="HATPase_c"/>
    <property type="match status" value="1"/>
</dbReference>
<evidence type="ECO:0000256" key="6">
    <source>
        <dbReference type="ARBA" id="ARBA00022630"/>
    </source>
</evidence>
<evidence type="ECO:0000256" key="5">
    <source>
        <dbReference type="ARBA" id="ARBA00022606"/>
    </source>
</evidence>
<dbReference type="SUPFAM" id="SSF55781">
    <property type="entry name" value="GAF domain-like"/>
    <property type="match status" value="1"/>
</dbReference>
<dbReference type="InterPro" id="IPR013655">
    <property type="entry name" value="PAS_fold_3"/>
</dbReference>
<dbReference type="PROSITE" id="PS50113">
    <property type="entry name" value="PAC"/>
    <property type="match status" value="5"/>
</dbReference>
<keyword evidence="14" id="KW-0472">Membrane</keyword>
<feature type="domain" description="PAC" evidence="17">
    <location>
        <begin position="1230"/>
        <end position="1283"/>
    </location>
</feature>
<name>A0A9Q4KTJ9_9EURY</name>
<evidence type="ECO:0000256" key="3">
    <source>
        <dbReference type="ARBA" id="ARBA00022543"/>
    </source>
</evidence>
<gene>
    <name evidence="18" type="ORF">L0665_08030</name>
</gene>
<keyword evidence="14" id="KW-1133">Transmembrane helix</keyword>
<dbReference type="Gene3D" id="2.10.70.100">
    <property type="match status" value="1"/>
</dbReference>
<feature type="domain" description="PAC" evidence="17">
    <location>
        <begin position="1108"/>
        <end position="1160"/>
    </location>
</feature>
<keyword evidence="5" id="KW-0716">Sensory transduction</keyword>
<evidence type="ECO:0000259" key="16">
    <source>
        <dbReference type="PROSITE" id="PS50112"/>
    </source>
</evidence>
<keyword evidence="8" id="KW-0808">Transferase</keyword>
<dbReference type="SUPFAM" id="SSF55785">
    <property type="entry name" value="PYP-like sensor domain (PAS domain)"/>
    <property type="match status" value="10"/>
</dbReference>
<feature type="domain" description="PAC" evidence="17">
    <location>
        <begin position="978"/>
        <end position="1031"/>
    </location>
</feature>
<dbReference type="InterPro" id="IPR003594">
    <property type="entry name" value="HATPase_dom"/>
</dbReference>
<evidence type="ECO:0000256" key="10">
    <source>
        <dbReference type="ARBA" id="ARBA00022777"/>
    </source>
</evidence>
<evidence type="ECO:0000259" key="15">
    <source>
        <dbReference type="PROSITE" id="PS50109"/>
    </source>
</evidence>
<keyword evidence="10" id="KW-0418">Kinase</keyword>
<evidence type="ECO:0000256" key="1">
    <source>
        <dbReference type="ARBA" id="ARBA00000085"/>
    </source>
</evidence>
<dbReference type="SMART" id="SM00086">
    <property type="entry name" value="PAC"/>
    <property type="match status" value="8"/>
</dbReference>
<dbReference type="InterPro" id="IPR035965">
    <property type="entry name" value="PAS-like_dom_sf"/>
</dbReference>
<dbReference type="Gene3D" id="3.30.565.10">
    <property type="entry name" value="Histidine kinase-like ATPase, C-terminal domain"/>
    <property type="match status" value="1"/>
</dbReference>
<dbReference type="InterPro" id="IPR005467">
    <property type="entry name" value="His_kinase_dom"/>
</dbReference>
<dbReference type="PANTHER" id="PTHR43304">
    <property type="entry name" value="PHYTOCHROME-LIKE PROTEIN CPH1"/>
    <property type="match status" value="1"/>
</dbReference>
<dbReference type="Proteomes" id="UP001143747">
    <property type="component" value="Unassembled WGS sequence"/>
</dbReference>
<organism evidence="18 19">
    <name type="scientific">Methanogenium marinum</name>
    <dbReference type="NCBI Taxonomy" id="348610"/>
    <lineage>
        <taxon>Archaea</taxon>
        <taxon>Methanobacteriati</taxon>
        <taxon>Methanobacteriota</taxon>
        <taxon>Stenosarchaea group</taxon>
        <taxon>Methanomicrobia</taxon>
        <taxon>Methanomicrobiales</taxon>
        <taxon>Methanomicrobiaceae</taxon>
        <taxon>Methanogenium</taxon>
    </lineage>
</organism>
<evidence type="ECO:0000256" key="8">
    <source>
        <dbReference type="ARBA" id="ARBA00022679"/>
    </source>
</evidence>
<dbReference type="Pfam" id="PF08447">
    <property type="entry name" value="PAS_3"/>
    <property type="match status" value="4"/>
</dbReference>
<dbReference type="GO" id="GO:0009881">
    <property type="term" value="F:photoreceptor activity"/>
    <property type="evidence" value="ECO:0007669"/>
    <property type="project" value="UniProtKB-KW"/>
</dbReference>